<dbReference type="EMBL" id="SNXR01000011">
    <property type="protein sequence ID" value="TDP60769.1"/>
    <property type="molecule type" value="Genomic_DNA"/>
</dbReference>
<proteinExistence type="predicted"/>
<name>A0A4R6QGT9_9FLAO</name>
<evidence type="ECO:0000313" key="1">
    <source>
        <dbReference type="EMBL" id="TDP60769.1"/>
    </source>
</evidence>
<gene>
    <name evidence="1" type="ORF">BC748_0368</name>
</gene>
<sequence>MQLDAKKNLIMANINYNRINVVLPEADTDSMLQDIAAFISKIPECGGLTPEERKKLKTIDVANKIFSENVLNAAKTLPDVLPTYIDLSSLENDLKVFTQLDQLESVLLQGLKKLQDAKRIAGHEAYMTSNVTYEFIKNASKVGVPGTKSAYETLKARYTSKNQGKNSDDII</sequence>
<protein>
    <submittedName>
        <fullName evidence="1">Uncharacterized protein</fullName>
    </submittedName>
</protein>
<reference evidence="1 2" key="1">
    <citation type="submission" date="2019-03" db="EMBL/GenBank/DDBJ databases">
        <title>Genomic Encyclopedia of Archaeal and Bacterial Type Strains, Phase II (KMG-II): from individual species to whole genera.</title>
        <authorList>
            <person name="Goeker M."/>
        </authorList>
    </citation>
    <scope>NUCLEOTIDE SEQUENCE [LARGE SCALE GENOMIC DNA]</scope>
    <source>
        <strain evidence="1 2">DSM 25687</strain>
    </source>
</reference>
<keyword evidence="2" id="KW-1185">Reference proteome</keyword>
<organism evidence="1 2">
    <name type="scientific">Flavobacterium dankookense</name>
    <dbReference type="NCBI Taxonomy" id="706186"/>
    <lineage>
        <taxon>Bacteria</taxon>
        <taxon>Pseudomonadati</taxon>
        <taxon>Bacteroidota</taxon>
        <taxon>Flavobacteriia</taxon>
        <taxon>Flavobacteriales</taxon>
        <taxon>Flavobacteriaceae</taxon>
        <taxon>Flavobacterium</taxon>
    </lineage>
</organism>
<accession>A0A4R6QGT9</accession>
<comment type="caution">
    <text evidence="1">The sequence shown here is derived from an EMBL/GenBank/DDBJ whole genome shotgun (WGS) entry which is preliminary data.</text>
</comment>
<dbReference type="Proteomes" id="UP000295260">
    <property type="component" value="Unassembled WGS sequence"/>
</dbReference>
<dbReference type="AlphaFoldDB" id="A0A4R6QGT9"/>
<evidence type="ECO:0000313" key="2">
    <source>
        <dbReference type="Proteomes" id="UP000295260"/>
    </source>
</evidence>